<keyword evidence="2" id="KW-1185">Reference proteome</keyword>
<name>A0A9N9K2C8_9GLOM</name>
<gene>
    <name evidence="1" type="ORF">DERYTH_LOCUS24128</name>
</gene>
<proteinExistence type="predicted"/>
<reference evidence="1" key="1">
    <citation type="submission" date="2021-06" db="EMBL/GenBank/DDBJ databases">
        <authorList>
            <person name="Kallberg Y."/>
            <person name="Tangrot J."/>
            <person name="Rosling A."/>
        </authorList>
    </citation>
    <scope>NUCLEOTIDE SEQUENCE</scope>
    <source>
        <strain evidence="1">MA453B</strain>
    </source>
</reference>
<evidence type="ECO:0000313" key="2">
    <source>
        <dbReference type="Proteomes" id="UP000789405"/>
    </source>
</evidence>
<dbReference type="AlphaFoldDB" id="A0A9N9K2C8"/>
<comment type="caution">
    <text evidence="1">The sequence shown here is derived from an EMBL/GenBank/DDBJ whole genome shotgun (WGS) entry which is preliminary data.</text>
</comment>
<evidence type="ECO:0000313" key="1">
    <source>
        <dbReference type="EMBL" id="CAG8804575.1"/>
    </source>
</evidence>
<sequence length="70" mass="8160">MKQRVRLPKHFQTCCLVALEGHWVYLRITFTTEAATDLEEAEEQEKNQINFQRTALNTLKIKVDAGHKFA</sequence>
<protein>
    <submittedName>
        <fullName evidence="1">25988_t:CDS:1</fullName>
    </submittedName>
</protein>
<dbReference type="EMBL" id="CAJVPY010039126">
    <property type="protein sequence ID" value="CAG8804575.1"/>
    <property type="molecule type" value="Genomic_DNA"/>
</dbReference>
<feature type="non-terminal residue" evidence="1">
    <location>
        <position position="70"/>
    </location>
</feature>
<accession>A0A9N9K2C8</accession>
<organism evidence="1 2">
    <name type="scientific">Dentiscutata erythropus</name>
    <dbReference type="NCBI Taxonomy" id="1348616"/>
    <lineage>
        <taxon>Eukaryota</taxon>
        <taxon>Fungi</taxon>
        <taxon>Fungi incertae sedis</taxon>
        <taxon>Mucoromycota</taxon>
        <taxon>Glomeromycotina</taxon>
        <taxon>Glomeromycetes</taxon>
        <taxon>Diversisporales</taxon>
        <taxon>Gigasporaceae</taxon>
        <taxon>Dentiscutata</taxon>
    </lineage>
</organism>
<dbReference type="Proteomes" id="UP000789405">
    <property type="component" value="Unassembled WGS sequence"/>
</dbReference>